<evidence type="ECO:0000256" key="2">
    <source>
        <dbReference type="SAM" id="Phobius"/>
    </source>
</evidence>
<dbReference type="OrthoDB" id="9814805at2"/>
<organism evidence="3 4">
    <name type="scientific">Nitrospira moscoviensis</name>
    <dbReference type="NCBI Taxonomy" id="42253"/>
    <lineage>
        <taxon>Bacteria</taxon>
        <taxon>Pseudomonadati</taxon>
        <taxon>Nitrospirota</taxon>
        <taxon>Nitrospiria</taxon>
        <taxon>Nitrospirales</taxon>
        <taxon>Nitrospiraceae</taxon>
        <taxon>Nitrospira</taxon>
    </lineage>
</organism>
<keyword evidence="2" id="KW-0472">Membrane</keyword>
<feature type="region of interest" description="Disordered" evidence="1">
    <location>
        <begin position="92"/>
        <end position="170"/>
    </location>
</feature>
<keyword evidence="4" id="KW-1185">Reference proteome</keyword>
<dbReference type="Proteomes" id="UP000069205">
    <property type="component" value="Chromosome"/>
</dbReference>
<feature type="compositionally biased region" description="Low complexity" evidence="1">
    <location>
        <begin position="160"/>
        <end position="169"/>
    </location>
</feature>
<evidence type="ECO:0000313" key="3">
    <source>
        <dbReference type="EMBL" id="ALA57856.1"/>
    </source>
</evidence>
<dbReference type="STRING" id="42253.NITMOv2_1429"/>
<evidence type="ECO:0000313" key="4">
    <source>
        <dbReference type="Proteomes" id="UP000069205"/>
    </source>
</evidence>
<reference evidence="3 4" key="1">
    <citation type="journal article" date="2015" name="Proc. Natl. Acad. Sci. U.S.A.">
        <title>Expanded metabolic versatility of ubiquitous nitrite-oxidizing bacteria from the genus Nitrospira.</title>
        <authorList>
            <person name="Koch H."/>
            <person name="Lucker S."/>
            <person name="Albertsen M."/>
            <person name="Kitzinger K."/>
            <person name="Herbold C."/>
            <person name="Spieck E."/>
            <person name="Nielsen P.H."/>
            <person name="Wagner M."/>
            <person name="Daims H."/>
        </authorList>
    </citation>
    <scope>NUCLEOTIDE SEQUENCE [LARGE SCALE GENOMIC DNA]</scope>
    <source>
        <strain evidence="3 4">NSP M-1</strain>
    </source>
</reference>
<evidence type="ECO:0000256" key="1">
    <source>
        <dbReference type="SAM" id="MobiDB-lite"/>
    </source>
</evidence>
<dbReference type="KEGG" id="nmv:NITMOv2_1429"/>
<dbReference type="AlphaFoldDB" id="A0A0K2GA59"/>
<feature type="transmembrane region" description="Helical" evidence="2">
    <location>
        <begin position="58"/>
        <end position="76"/>
    </location>
</feature>
<proteinExistence type="predicted"/>
<keyword evidence="2" id="KW-1133">Transmembrane helix</keyword>
<feature type="region of interest" description="Disordered" evidence="1">
    <location>
        <begin position="32"/>
        <end position="55"/>
    </location>
</feature>
<name>A0A0K2GA59_NITMO</name>
<dbReference type="EMBL" id="CP011801">
    <property type="protein sequence ID" value="ALA57856.1"/>
    <property type="molecule type" value="Genomic_DNA"/>
</dbReference>
<accession>A0A0K2GA59</accession>
<dbReference type="RefSeq" id="WP_145976200.1">
    <property type="nucleotide sequence ID" value="NZ_CP011801.1"/>
</dbReference>
<gene>
    <name evidence="3" type="ORF">NITMOv2_1429</name>
</gene>
<protein>
    <submittedName>
        <fullName evidence="3">Uncharacterized protein</fullName>
    </submittedName>
</protein>
<sequence length="246" mass="24971">MSAGTAGLSLAGSPLRWSLLFARQPEPDLEFTEEELEQTTNVRSSSPMKSPKKSGGRPIMWLLLLLLVAGGAYVAMEPEMITDLLGPLLGESPMPAQQPPVTTRPAPSVPTPGASGPAPASPPPQASAPASVPTPSPAPQPAPAAPNPSASAPAAPPAAAPSVVASPSPLFGEGQKVTAVLAPGTPGDMITLMQDPAGTKPGPTVRPGATLTILDGDLQPSGWVYSVRSDEGAKGWIGEQRLKLKP</sequence>
<keyword evidence="2" id="KW-0812">Transmembrane</keyword>
<dbReference type="PATRIC" id="fig|42253.5.peg.1397"/>
<feature type="compositionally biased region" description="Pro residues" evidence="1">
    <location>
        <begin position="119"/>
        <end position="146"/>
    </location>
</feature>